<dbReference type="PROSITE" id="PS00893">
    <property type="entry name" value="NUDIX_BOX"/>
    <property type="match status" value="1"/>
</dbReference>
<keyword evidence="6" id="KW-0464">Manganese</keyword>
<comment type="caution">
    <text evidence="8">The sequence shown here is derived from an EMBL/GenBank/DDBJ whole genome shotgun (WGS) entry which is preliminary data.</text>
</comment>
<dbReference type="OrthoDB" id="10262892at2759"/>
<comment type="cofactor">
    <cofactor evidence="2">
        <name>Mg(2+)</name>
        <dbReference type="ChEBI" id="CHEBI:18420"/>
    </cofactor>
</comment>
<dbReference type="EMBL" id="CADEBC010000428">
    <property type="protein sequence ID" value="CAB3230624.1"/>
    <property type="molecule type" value="Genomic_DNA"/>
</dbReference>
<name>A0A8S0ZBG6_ARCPL</name>
<accession>A0A8S0ZBG6</accession>
<comment type="cofactor">
    <cofactor evidence="1">
        <name>Mn(2+)</name>
        <dbReference type="ChEBI" id="CHEBI:29035"/>
    </cofactor>
</comment>
<evidence type="ECO:0000256" key="5">
    <source>
        <dbReference type="ARBA" id="ARBA00022842"/>
    </source>
</evidence>
<gene>
    <name evidence="8" type="ORF">APLA_LOCUS4281</name>
</gene>
<evidence type="ECO:0000256" key="3">
    <source>
        <dbReference type="ARBA" id="ARBA00022723"/>
    </source>
</evidence>
<dbReference type="Gene3D" id="3.90.79.10">
    <property type="entry name" value="Nucleoside Triphosphate Pyrophosphohydrolase"/>
    <property type="match status" value="1"/>
</dbReference>
<dbReference type="PANTHER" id="PTHR12992">
    <property type="entry name" value="NUDIX HYDROLASE"/>
    <property type="match status" value="1"/>
</dbReference>
<evidence type="ECO:0000313" key="8">
    <source>
        <dbReference type="EMBL" id="CAB3230624.1"/>
    </source>
</evidence>
<keyword evidence="3" id="KW-0479">Metal-binding</keyword>
<dbReference type="GO" id="GO:0010945">
    <property type="term" value="F:coenzyme A diphosphatase activity"/>
    <property type="evidence" value="ECO:0007669"/>
    <property type="project" value="InterPro"/>
</dbReference>
<protein>
    <recommendedName>
        <fullName evidence="7">Nudix hydrolase domain-containing protein</fullName>
    </recommendedName>
</protein>
<dbReference type="InterPro" id="IPR045121">
    <property type="entry name" value="CoAse"/>
</dbReference>
<keyword evidence="5" id="KW-0460">Magnesium</keyword>
<evidence type="ECO:0000259" key="7">
    <source>
        <dbReference type="PROSITE" id="PS51462"/>
    </source>
</evidence>
<evidence type="ECO:0000256" key="1">
    <source>
        <dbReference type="ARBA" id="ARBA00001936"/>
    </source>
</evidence>
<dbReference type="InterPro" id="IPR015797">
    <property type="entry name" value="NUDIX_hydrolase-like_dom_sf"/>
</dbReference>
<dbReference type="GO" id="GO:0046872">
    <property type="term" value="F:metal ion binding"/>
    <property type="evidence" value="ECO:0007669"/>
    <property type="project" value="UniProtKB-KW"/>
</dbReference>
<evidence type="ECO:0000256" key="4">
    <source>
        <dbReference type="ARBA" id="ARBA00022801"/>
    </source>
</evidence>
<dbReference type="AlphaFoldDB" id="A0A8S0ZBG6"/>
<feature type="domain" description="Nudix hydrolase" evidence="7">
    <location>
        <begin position="44"/>
        <end position="181"/>
    </location>
</feature>
<keyword evidence="9" id="KW-1185">Reference proteome</keyword>
<sequence length="228" mass="25968">MSISKFYRAVMSITPQALLCNSSREQCIKKLNELPSFITNNKLKVNAAVLVPLCVVDNEVCLLYTLRSSNLNTHKGQVSFPGGKMDAGESVYDTAVRETEEEIGFRSEDIEIWAKMSPVQGRDTNIVIVPVVGLLKNFDMKKLKPNMDEVAEIFTVPMKLFCDKENHASFVHNNLTIPLYEVGSKYRIWGITGMITHFFLQSFLPEDIYQTDFLKKEYKLEELLTSKL</sequence>
<dbReference type="PANTHER" id="PTHR12992:SF11">
    <property type="entry name" value="MITOCHONDRIAL COENZYME A DIPHOSPHATASE NUDT8"/>
    <property type="match status" value="1"/>
</dbReference>
<evidence type="ECO:0000256" key="2">
    <source>
        <dbReference type="ARBA" id="ARBA00001946"/>
    </source>
</evidence>
<evidence type="ECO:0000256" key="6">
    <source>
        <dbReference type="ARBA" id="ARBA00023211"/>
    </source>
</evidence>
<dbReference type="InterPro" id="IPR000086">
    <property type="entry name" value="NUDIX_hydrolase_dom"/>
</dbReference>
<organism evidence="8 9">
    <name type="scientific">Arctia plantaginis</name>
    <name type="common">Wood tiger moth</name>
    <name type="synonym">Phalaena plantaginis</name>
    <dbReference type="NCBI Taxonomy" id="874455"/>
    <lineage>
        <taxon>Eukaryota</taxon>
        <taxon>Metazoa</taxon>
        <taxon>Ecdysozoa</taxon>
        <taxon>Arthropoda</taxon>
        <taxon>Hexapoda</taxon>
        <taxon>Insecta</taxon>
        <taxon>Pterygota</taxon>
        <taxon>Neoptera</taxon>
        <taxon>Endopterygota</taxon>
        <taxon>Lepidoptera</taxon>
        <taxon>Glossata</taxon>
        <taxon>Ditrysia</taxon>
        <taxon>Noctuoidea</taxon>
        <taxon>Erebidae</taxon>
        <taxon>Arctiinae</taxon>
        <taxon>Arctia</taxon>
    </lineage>
</organism>
<dbReference type="Proteomes" id="UP000494106">
    <property type="component" value="Unassembled WGS sequence"/>
</dbReference>
<dbReference type="SUPFAM" id="SSF55811">
    <property type="entry name" value="Nudix"/>
    <property type="match status" value="1"/>
</dbReference>
<dbReference type="CDD" id="cd03426">
    <property type="entry name" value="NUDIX_CoAse_Nudt7"/>
    <property type="match status" value="1"/>
</dbReference>
<keyword evidence="4" id="KW-0378">Hydrolase</keyword>
<dbReference type="Pfam" id="PF00293">
    <property type="entry name" value="NUDIX"/>
    <property type="match status" value="1"/>
</dbReference>
<proteinExistence type="predicted"/>
<reference evidence="8 9" key="1">
    <citation type="submission" date="2020-04" db="EMBL/GenBank/DDBJ databases">
        <authorList>
            <person name="Wallbank WR R."/>
            <person name="Pardo Diaz C."/>
            <person name="Kozak K."/>
            <person name="Martin S."/>
            <person name="Jiggins C."/>
            <person name="Moest M."/>
            <person name="Warren A I."/>
            <person name="Byers J.R.P. K."/>
            <person name="Montejo-Kovacevich G."/>
            <person name="Yen C E."/>
        </authorList>
    </citation>
    <scope>NUCLEOTIDE SEQUENCE [LARGE SCALE GENOMIC DNA]</scope>
</reference>
<dbReference type="InterPro" id="IPR020084">
    <property type="entry name" value="NUDIX_hydrolase_CS"/>
</dbReference>
<evidence type="ECO:0000313" key="9">
    <source>
        <dbReference type="Proteomes" id="UP000494106"/>
    </source>
</evidence>
<dbReference type="PROSITE" id="PS51462">
    <property type="entry name" value="NUDIX"/>
    <property type="match status" value="1"/>
</dbReference>